<keyword evidence="10" id="KW-1185">Reference proteome</keyword>
<comment type="similarity">
    <text evidence="2">Belongs to the CPA3 antiporters (TC 2.A.63) subunit F family.</text>
</comment>
<dbReference type="GO" id="GO:0015385">
    <property type="term" value="F:sodium:proton antiporter activity"/>
    <property type="evidence" value="ECO:0007669"/>
    <property type="project" value="TreeGrafter"/>
</dbReference>
<evidence type="ECO:0000256" key="7">
    <source>
        <dbReference type="ARBA" id="ARBA00023136"/>
    </source>
</evidence>
<reference evidence="9 10" key="1">
    <citation type="submission" date="2019-02" db="EMBL/GenBank/DDBJ databases">
        <title>Deep-cultivation of Planctomycetes and their phenomic and genomic characterization uncovers novel biology.</title>
        <authorList>
            <person name="Wiegand S."/>
            <person name="Jogler M."/>
            <person name="Boedeker C."/>
            <person name="Pinto D."/>
            <person name="Vollmers J."/>
            <person name="Rivas-Marin E."/>
            <person name="Kohn T."/>
            <person name="Peeters S.H."/>
            <person name="Heuer A."/>
            <person name="Rast P."/>
            <person name="Oberbeckmann S."/>
            <person name="Bunk B."/>
            <person name="Jeske O."/>
            <person name="Meyerdierks A."/>
            <person name="Storesund J.E."/>
            <person name="Kallscheuer N."/>
            <person name="Luecker S."/>
            <person name="Lage O.M."/>
            <person name="Pohl T."/>
            <person name="Merkel B.J."/>
            <person name="Hornburger P."/>
            <person name="Mueller R.-W."/>
            <person name="Bruemmer F."/>
            <person name="Labrenz M."/>
            <person name="Spormann A.M."/>
            <person name="Op den Camp H."/>
            <person name="Overmann J."/>
            <person name="Amann R."/>
            <person name="Jetten M.S.M."/>
            <person name="Mascher T."/>
            <person name="Medema M.H."/>
            <person name="Devos D.P."/>
            <person name="Kaster A.-K."/>
            <person name="Ovreas L."/>
            <person name="Rohde M."/>
            <person name="Galperin M.Y."/>
            <person name="Jogler C."/>
        </authorList>
    </citation>
    <scope>NUCLEOTIDE SEQUENCE [LARGE SCALE GENOMIC DNA]</scope>
    <source>
        <strain evidence="9 10">EC9</strain>
    </source>
</reference>
<dbReference type="PANTHER" id="PTHR34702">
    <property type="entry name" value="NA(+)/H(+) ANTIPORTER SUBUNIT F1"/>
    <property type="match status" value="1"/>
</dbReference>
<feature type="transmembrane region" description="Helical" evidence="8">
    <location>
        <begin position="28"/>
        <end position="47"/>
    </location>
</feature>
<accession>A0A517M0P3</accession>
<evidence type="ECO:0000256" key="5">
    <source>
        <dbReference type="ARBA" id="ARBA00022692"/>
    </source>
</evidence>
<feature type="transmembrane region" description="Helical" evidence="8">
    <location>
        <begin position="54"/>
        <end position="74"/>
    </location>
</feature>
<dbReference type="KEGG" id="ruv:EC9_26420"/>
<keyword evidence="3" id="KW-0813">Transport</keyword>
<evidence type="ECO:0000256" key="6">
    <source>
        <dbReference type="ARBA" id="ARBA00022989"/>
    </source>
</evidence>
<evidence type="ECO:0000256" key="2">
    <source>
        <dbReference type="ARBA" id="ARBA00009212"/>
    </source>
</evidence>
<name>A0A517M0P3_9BACT</name>
<keyword evidence="6 8" id="KW-1133">Transmembrane helix</keyword>
<dbReference type="GO" id="GO:0005886">
    <property type="term" value="C:plasma membrane"/>
    <property type="evidence" value="ECO:0007669"/>
    <property type="project" value="UniProtKB-SubCell"/>
</dbReference>
<dbReference type="AlphaFoldDB" id="A0A517M0P3"/>
<evidence type="ECO:0000256" key="8">
    <source>
        <dbReference type="SAM" id="Phobius"/>
    </source>
</evidence>
<evidence type="ECO:0000313" key="10">
    <source>
        <dbReference type="Proteomes" id="UP000319557"/>
    </source>
</evidence>
<evidence type="ECO:0000256" key="4">
    <source>
        <dbReference type="ARBA" id="ARBA00022475"/>
    </source>
</evidence>
<protein>
    <submittedName>
        <fullName evidence="9">Na(+)/H(+) antiporter subunit F</fullName>
    </submittedName>
</protein>
<proteinExistence type="inferred from homology"/>
<evidence type="ECO:0000256" key="1">
    <source>
        <dbReference type="ARBA" id="ARBA00004651"/>
    </source>
</evidence>
<dbReference type="EMBL" id="CP036261">
    <property type="protein sequence ID" value="QDS88451.1"/>
    <property type="molecule type" value="Genomic_DNA"/>
</dbReference>
<comment type="subcellular location">
    <subcellularLocation>
        <location evidence="1">Cell membrane</location>
        <topology evidence="1">Multi-pass membrane protein</topology>
    </subcellularLocation>
</comment>
<dbReference type="PANTHER" id="PTHR34702:SF1">
    <property type="entry name" value="NA(+)_H(+) ANTIPORTER SUBUNIT F"/>
    <property type="match status" value="1"/>
</dbReference>
<gene>
    <name evidence="9" type="primary">mrpF_2</name>
    <name evidence="9" type="ORF">EC9_26420</name>
</gene>
<dbReference type="RefSeq" id="WP_218934772.1">
    <property type="nucleotide sequence ID" value="NZ_CP036261.1"/>
</dbReference>
<sequence length="109" mass="11735">MMLDCLVNFATATTPVLAATAWVDLTAQVSMVVLVIALFLAFLRLILGPSLPDRVVAIDLVAVLLVGLIAVSAVETGEVIFLRVAMVVALFNFIGTIGFCWYLQRGPRQ</sequence>
<keyword evidence="5 8" id="KW-0812">Transmembrane</keyword>
<dbReference type="Pfam" id="PF04066">
    <property type="entry name" value="MrpF_PhaF"/>
    <property type="match status" value="1"/>
</dbReference>
<keyword evidence="4" id="KW-1003">Cell membrane</keyword>
<evidence type="ECO:0000256" key="3">
    <source>
        <dbReference type="ARBA" id="ARBA00022448"/>
    </source>
</evidence>
<organism evidence="9 10">
    <name type="scientific">Rosistilla ulvae</name>
    <dbReference type="NCBI Taxonomy" id="1930277"/>
    <lineage>
        <taxon>Bacteria</taxon>
        <taxon>Pseudomonadati</taxon>
        <taxon>Planctomycetota</taxon>
        <taxon>Planctomycetia</taxon>
        <taxon>Pirellulales</taxon>
        <taxon>Pirellulaceae</taxon>
        <taxon>Rosistilla</taxon>
    </lineage>
</organism>
<dbReference type="Proteomes" id="UP000319557">
    <property type="component" value="Chromosome"/>
</dbReference>
<feature type="transmembrane region" description="Helical" evidence="8">
    <location>
        <begin position="80"/>
        <end position="103"/>
    </location>
</feature>
<dbReference type="InterPro" id="IPR007208">
    <property type="entry name" value="MrpF/PhaF-like"/>
</dbReference>
<keyword evidence="7 8" id="KW-0472">Membrane</keyword>
<evidence type="ECO:0000313" key="9">
    <source>
        <dbReference type="EMBL" id="QDS88451.1"/>
    </source>
</evidence>